<feature type="region of interest" description="Disordered" evidence="1">
    <location>
        <begin position="46"/>
        <end position="65"/>
    </location>
</feature>
<comment type="caution">
    <text evidence="2">The sequence shown here is derived from an EMBL/GenBank/DDBJ whole genome shotgun (WGS) entry which is preliminary data.</text>
</comment>
<protein>
    <recommendedName>
        <fullName evidence="3">Exostosin GT47 domain-containing protein</fullName>
    </recommendedName>
</protein>
<dbReference type="PANTHER" id="PTHR36002:SF1">
    <property type="entry name" value="PYRD"/>
    <property type="match status" value="1"/>
</dbReference>
<reference evidence="2" key="1">
    <citation type="submission" date="2020-06" db="EMBL/GenBank/DDBJ databases">
        <authorList>
            <person name="Li T."/>
            <person name="Hu X."/>
            <person name="Zhang T."/>
            <person name="Song X."/>
            <person name="Zhang H."/>
            <person name="Dai N."/>
            <person name="Sheng W."/>
            <person name="Hou X."/>
            <person name="Wei L."/>
        </authorList>
    </citation>
    <scope>NUCLEOTIDE SEQUENCE</scope>
    <source>
        <strain evidence="2">KEN8</strain>
        <tissue evidence="2">Leaf</tissue>
    </source>
</reference>
<evidence type="ECO:0000256" key="1">
    <source>
        <dbReference type="SAM" id="MobiDB-lite"/>
    </source>
</evidence>
<accession>A0AAW2P6F5</accession>
<organism evidence="2">
    <name type="scientific">Sesamum calycinum</name>
    <dbReference type="NCBI Taxonomy" id="2727403"/>
    <lineage>
        <taxon>Eukaryota</taxon>
        <taxon>Viridiplantae</taxon>
        <taxon>Streptophyta</taxon>
        <taxon>Embryophyta</taxon>
        <taxon>Tracheophyta</taxon>
        <taxon>Spermatophyta</taxon>
        <taxon>Magnoliopsida</taxon>
        <taxon>eudicotyledons</taxon>
        <taxon>Gunneridae</taxon>
        <taxon>Pentapetalae</taxon>
        <taxon>asterids</taxon>
        <taxon>lamiids</taxon>
        <taxon>Lamiales</taxon>
        <taxon>Pedaliaceae</taxon>
        <taxon>Sesamum</taxon>
    </lineage>
</organism>
<proteinExistence type="predicted"/>
<gene>
    <name evidence="2" type="ORF">Scaly_1529100</name>
</gene>
<dbReference type="PANTHER" id="PTHR36002">
    <property type="entry name" value="PYRD"/>
    <property type="match status" value="1"/>
</dbReference>
<sequence length="249" mass="27514">MSLACLVCHGVESPSHSFRSYSVSSSDNEGRCSAIANCLTRKTSLPHPRPNPGITSSKVMPQPNIPTAGVTGAPRLVRSRAVRRDIVRDWNFDEYSAEYWILGDLSTPEELKGESFAERVLDYRDADVIFVPFFATLSAELQLVVNKDPVAMWHIKDEIAPAVLLVVDFGGWYRLDSKTSNDSSSDLMIHHTQVSLLKDVIVPYTYLLPRLHLYENQKRHPSLLQRSKASAPGSAASSAAGCVAPYIDI</sequence>
<dbReference type="EMBL" id="JACGWM010000009">
    <property type="protein sequence ID" value="KAL0351404.1"/>
    <property type="molecule type" value="Genomic_DNA"/>
</dbReference>
<evidence type="ECO:0008006" key="3">
    <source>
        <dbReference type="Google" id="ProtNLM"/>
    </source>
</evidence>
<reference evidence="2" key="2">
    <citation type="journal article" date="2024" name="Plant">
        <title>Genomic evolution and insights into agronomic trait innovations of Sesamum species.</title>
        <authorList>
            <person name="Miao H."/>
            <person name="Wang L."/>
            <person name="Qu L."/>
            <person name="Liu H."/>
            <person name="Sun Y."/>
            <person name="Le M."/>
            <person name="Wang Q."/>
            <person name="Wei S."/>
            <person name="Zheng Y."/>
            <person name="Lin W."/>
            <person name="Duan Y."/>
            <person name="Cao H."/>
            <person name="Xiong S."/>
            <person name="Wang X."/>
            <person name="Wei L."/>
            <person name="Li C."/>
            <person name="Ma Q."/>
            <person name="Ju M."/>
            <person name="Zhao R."/>
            <person name="Li G."/>
            <person name="Mu C."/>
            <person name="Tian Q."/>
            <person name="Mei H."/>
            <person name="Zhang T."/>
            <person name="Gao T."/>
            <person name="Zhang H."/>
        </authorList>
    </citation>
    <scope>NUCLEOTIDE SEQUENCE</scope>
    <source>
        <strain evidence="2">KEN8</strain>
    </source>
</reference>
<name>A0AAW2P6F5_9LAMI</name>
<dbReference type="AlphaFoldDB" id="A0AAW2P6F5"/>
<evidence type="ECO:0000313" key="2">
    <source>
        <dbReference type="EMBL" id="KAL0351404.1"/>
    </source>
</evidence>